<evidence type="ECO:0000313" key="1">
    <source>
        <dbReference type="EMBL" id="KAH3739400.1"/>
    </source>
</evidence>
<reference evidence="1" key="1">
    <citation type="journal article" date="2019" name="bioRxiv">
        <title>The Genome of the Zebra Mussel, Dreissena polymorpha: A Resource for Invasive Species Research.</title>
        <authorList>
            <person name="McCartney M.A."/>
            <person name="Auch B."/>
            <person name="Kono T."/>
            <person name="Mallez S."/>
            <person name="Zhang Y."/>
            <person name="Obille A."/>
            <person name="Becker A."/>
            <person name="Abrahante J.E."/>
            <person name="Garbe J."/>
            <person name="Badalamenti J.P."/>
            <person name="Herman A."/>
            <person name="Mangelson H."/>
            <person name="Liachko I."/>
            <person name="Sullivan S."/>
            <person name="Sone E.D."/>
            <person name="Koren S."/>
            <person name="Silverstein K.A.T."/>
            <person name="Beckman K.B."/>
            <person name="Gohl D.M."/>
        </authorList>
    </citation>
    <scope>NUCLEOTIDE SEQUENCE</scope>
    <source>
        <strain evidence="1">Duluth1</strain>
        <tissue evidence="1">Whole animal</tissue>
    </source>
</reference>
<dbReference type="AlphaFoldDB" id="A0A9D4D769"/>
<organism evidence="1 2">
    <name type="scientific">Dreissena polymorpha</name>
    <name type="common">Zebra mussel</name>
    <name type="synonym">Mytilus polymorpha</name>
    <dbReference type="NCBI Taxonomy" id="45954"/>
    <lineage>
        <taxon>Eukaryota</taxon>
        <taxon>Metazoa</taxon>
        <taxon>Spiralia</taxon>
        <taxon>Lophotrochozoa</taxon>
        <taxon>Mollusca</taxon>
        <taxon>Bivalvia</taxon>
        <taxon>Autobranchia</taxon>
        <taxon>Heteroconchia</taxon>
        <taxon>Euheterodonta</taxon>
        <taxon>Imparidentia</taxon>
        <taxon>Neoheterodontei</taxon>
        <taxon>Myida</taxon>
        <taxon>Dreissenoidea</taxon>
        <taxon>Dreissenidae</taxon>
        <taxon>Dreissena</taxon>
    </lineage>
</organism>
<sequence length="58" mass="6619">MGESTRHKWVLELCDRGVLTYLNKRCIDGFLSIVELRICEPEAAKNRTVNAPHGYSRA</sequence>
<comment type="caution">
    <text evidence="1">The sequence shown here is derived from an EMBL/GenBank/DDBJ whole genome shotgun (WGS) entry which is preliminary data.</text>
</comment>
<proteinExistence type="predicted"/>
<dbReference type="Proteomes" id="UP000828390">
    <property type="component" value="Unassembled WGS sequence"/>
</dbReference>
<dbReference type="EMBL" id="JAIWYP010000011">
    <property type="protein sequence ID" value="KAH3739400.1"/>
    <property type="molecule type" value="Genomic_DNA"/>
</dbReference>
<keyword evidence="2" id="KW-1185">Reference proteome</keyword>
<gene>
    <name evidence="1" type="ORF">DPMN_046052</name>
</gene>
<evidence type="ECO:0000313" key="2">
    <source>
        <dbReference type="Proteomes" id="UP000828390"/>
    </source>
</evidence>
<name>A0A9D4D769_DREPO</name>
<accession>A0A9D4D769</accession>
<protein>
    <submittedName>
        <fullName evidence="1">Uncharacterized protein</fullName>
    </submittedName>
</protein>
<reference evidence="1" key="2">
    <citation type="submission" date="2020-11" db="EMBL/GenBank/DDBJ databases">
        <authorList>
            <person name="McCartney M.A."/>
            <person name="Auch B."/>
            <person name="Kono T."/>
            <person name="Mallez S."/>
            <person name="Becker A."/>
            <person name="Gohl D.M."/>
            <person name="Silverstein K.A.T."/>
            <person name="Koren S."/>
            <person name="Bechman K.B."/>
            <person name="Herman A."/>
            <person name="Abrahante J.E."/>
            <person name="Garbe J."/>
        </authorList>
    </citation>
    <scope>NUCLEOTIDE SEQUENCE</scope>
    <source>
        <strain evidence="1">Duluth1</strain>
        <tissue evidence="1">Whole animal</tissue>
    </source>
</reference>